<sequence>MNTCKNCGQLISIPGQNVLCRECVMIPRLQQEKEEEERIKKNVEIQRKKRIEQITLKVKDKVEKAYIYCEKKHIDAQLLSEVRFHLFNDDSSVYFNRDLLGKLSGDLANIHKLSVESGIRLYGFITDMKETGGYNGGYKIELFCGTVQKETLNRKAKEIVSEHKRIEEKNRLEHENYMIYKRKKIEIQRKIEKYRVSNCWKCSKHLSSYTDIVCYDCRWIKCDCGGCGCNYKAGRILS</sequence>
<accession>A0ABS2QY05</accession>
<dbReference type="Proteomes" id="UP000809829">
    <property type="component" value="Unassembled WGS sequence"/>
</dbReference>
<dbReference type="RefSeq" id="WP_205188361.1">
    <property type="nucleotide sequence ID" value="NZ_JAFBFC010000006.1"/>
</dbReference>
<gene>
    <name evidence="1" type="ORF">JOC83_003216</name>
</gene>
<proteinExistence type="predicted"/>
<dbReference type="EMBL" id="JAFBFC010000006">
    <property type="protein sequence ID" value="MBM7704361.1"/>
    <property type="molecule type" value="Genomic_DNA"/>
</dbReference>
<reference evidence="1 2" key="1">
    <citation type="submission" date="2021-01" db="EMBL/GenBank/DDBJ databases">
        <title>Genomic Encyclopedia of Type Strains, Phase IV (KMG-IV): sequencing the most valuable type-strain genomes for metagenomic binning, comparative biology and taxonomic classification.</title>
        <authorList>
            <person name="Goeker M."/>
        </authorList>
    </citation>
    <scope>NUCLEOTIDE SEQUENCE [LARGE SCALE GENOMIC DNA]</scope>
    <source>
        <strain evidence="1 2">DSM 104297</strain>
    </source>
</reference>
<evidence type="ECO:0000313" key="2">
    <source>
        <dbReference type="Proteomes" id="UP000809829"/>
    </source>
</evidence>
<keyword evidence="2" id="KW-1185">Reference proteome</keyword>
<comment type="caution">
    <text evidence="1">The sequence shown here is derived from an EMBL/GenBank/DDBJ whole genome shotgun (WGS) entry which is preliminary data.</text>
</comment>
<protein>
    <submittedName>
        <fullName evidence="1">Uncharacterized protein</fullName>
    </submittedName>
</protein>
<evidence type="ECO:0000313" key="1">
    <source>
        <dbReference type="EMBL" id="MBM7704361.1"/>
    </source>
</evidence>
<organism evidence="1 2">
    <name type="scientific">Priestia iocasae</name>
    <dbReference type="NCBI Taxonomy" id="2291674"/>
    <lineage>
        <taxon>Bacteria</taxon>
        <taxon>Bacillati</taxon>
        <taxon>Bacillota</taxon>
        <taxon>Bacilli</taxon>
        <taxon>Bacillales</taxon>
        <taxon>Bacillaceae</taxon>
        <taxon>Priestia</taxon>
    </lineage>
</organism>
<name>A0ABS2QY05_9BACI</name>